<evidence type="ECO:0008006" key="3">
    <source>
        <dbReference type="Google" id="ProtNLM"/>
    </source>
</evidence>
<dbReference type="EMBL" id="UAUU01000011">
    <property type="protein sequence ID" value="SPZ93011.1"/>
    <property type="molecule type" value="Genomic_DNA"/>
</dbReference>
<organism evidence="1 2">
    <name type="scientific">Sphingobacterium multivorum</name>
    <dbReference type="NCBI Taxonomy" id="28454"/>
    <lineage>
        <taxon>Bacteria</taxon>
        <taxon>Pseudomonadati</taxon>
        <taxon>Bacteroidota</taxon>
        <taxon>Sphingobacteriia</taxon>
        <taxon>Sphingobacteriales</taxon>
        <taxon>Sphingobacteriaceae</taxon>
        <taxon>Sphingobacterium</taxon>
    </lineage>
</organism>
<name>A0A2X2JM21_SPHMU</name>
<accession>A0A2X2JM21</accession>
<evidence type="ECO:0000313" key="2">
    <source>
        <dbReference type="Proteomes" id="UP000251241"/>
    </source>
</evidence>
<evidence type="ECO:0000313" key="1">
    <source>
        <dbReference type="EMBL" id="SPZ93011.1"/>
    </source>
</evidence>
<protein>
    <recommendedName>
        <fullName evidence="3">DUF4905 domain-containing protein</fullName>
    </recommendedName>
</protein>
<reference evidence="1 2" key="1">
    <citation type="submission" date="2018-06" db="EMBL/GenBank/DDBJ databases">
        <authorList>
            <consortium name="Pathogen Informatics"/>
            <person name="Doyle S."/>
        </authorList>
    </citation>
    <scope>NUCLEOTIDE SEQUENCE [LARGE SCALE GENOMIC DNA]</scope>
    <source>
        <strain evidence="1 2">NCTC11343</strain>
    </source>
</reference>
<gene>
    <name evidence="1" type="ORF">NCTC11343_04947</name>
</gene>
<sequence>MSPWIENYMANHTISKAFNFIFTYPIWRIEIDAENKLIAIETRNPDDTFPYFNVITFEGTYVLQDFKAIAKEWVLAGIQCKKLILKKIANNSPIDAGIQVIDCYNPQLQETWFNYIFIGMVDQGVLIRPKVIAEGFQLFLNLQSMSIESKNEIFFKPYASELVYPIIYNGEIPLFLKDFPIDGEIWINTVNDYFIWAFYEKDRNNCYQIRLVQSTRETLTESIIAVSKLELKLFNIYFLIHEQIFLLTDNKREFVSYLV</sequence>
<dbReference type="AlphaFoldDB" id="A0A2X2JM21"/>
<proteinExistence type="predicted"/>
<dbReference type="Proteomes" id="UP000251241">
    <property type="component" value="Unassembled WGS sequence"/>
</dbReference>